<dbReference type="EMBL" id="FUEG01000021">
    <property type="protein sequence ID" value="SJL13712.1"/>
    <property type="molecule type" value="Genomic_DNA"/>
</dbReference>
<dbReference type="AlphaFoldDB" id="A0A284RY81"/>
<evidence type="ECO:0000313" key="2">
    <source>
        <dbReference type="EMBL" id="SJL13712.1"/>
    </source>
</evidence>
<evidence type="ECO:0000313" key="3">
    <source>
        <dbReference type="Proteomes" id="UP000219338"/>
    </source>
</evidence>
<keyword evidence="3" id="KW-1185">Reference proteome</keyword>
<feature type="region of interest" description="Disordered" evidence="1">
    <location>
        <begin position="118"/>
        <end position="151"/>
    </location>
</feature>
<name>A0A284RY81_ARMOS</name>
<feature type="region of interest" description="Disordered" evidence="1">
    <location>
        <begin position="413"/>
        <end position="476"/>
    </location>
</feature>
<feature type="compositionally biased region" description="Basic residues" evidence="1">
    <location>
        <begin position="439"/>
        <end position="452"/>
    </location>
</feature>
<organism evidence="2 3">
    <name type="scientific">Armillaria ostoyae</name>
    <name type="common">Armillaria root rot fungus</name>
    <dbReference type="NCBI Taxonomy" id="47428"/>
    <lineage>
        <taxon>Eukaryota</taxon>
        <taxon>Fungi</taxon>
        <taxon>Dikarya</taxon>
        <taxon>Basidiomycota</taxon>
        <taxon>Agaricomycotina</taxon>
        <taxon>Agaricomycetes</taxon>
        <taxon>Agaricomycetidae</taxon>
        <taxon>Agaricales</taxon>
        <taxon>Marasmiineae</taxon>
        <taxon>Physalacriaceae</taxon>
        <taxon>Armillaria</taxon>
    </lineage>
</organism>
<dbReference type="OrthoDB" id="3007870at2759"/>
<dbReference type="Proteomes" id="UP000219338">
    <property type="component" value="Unassembled WGS sequence"/>
</dbReference>
<dbReference type="OMA" id="ICARIPD"/>
<gene>
    <name evidence="2" type="ORF">ARMOST_17160</name>
</gene>
<accession>A0A284RY81</accession>
<protein>
    <submittedName>
        <fullName evidence="2">Uncharacterized protein</fullName>
    </submittedName>
</protein>
<feature type="compositionally biased region" description="Basic and acidic residues" evidence="1">
    <location>
        <begin position="456"/>
        <end position="476"/>
    </location>
</feature>
<evidence type="ECO:0000256" key="1">
    <source>
        <dbReference type="SAM" id="MobiDB-lite"/>
    </source>
</evidence>
<feature type="region of interest" description="Disordered" evidence="1">
    <location>
        <begin position="281"/>
        <end position="308"/>
    </location>
</feature>
<sequence length="594" mass="67751">MLPVGTDSLFLPTDTMKFGALGVEISTSLTVPKHVVQFICARIPDLIHAYDELKNQPWCLENHRCLVQARTAFFQSLCLCDEEWEILKGRHFLEKNSKEIFESGDVVRAARFNPETSRPMLMAKTPSKDASSGRGDLAVSSSEDSDENITSGRSNDYRKYLGLLYRYNAGRELDDEGARKLIFHFGQLTKDEKVMAKEQTDPRVWCGLVFTSTRPTAARKLVGYRIMKFDVRGWDIVPVKARIPVGPLFQDNDREIDTFYSVANVSSPIIRKRCTLTGRTGALDNSTRPRKNMIIDDHGDESDSDDEELSEEYKEALNVFIQYLHLLQNLDRGRTLDDEGIRKLVAQLYFVSPEEREIAKEQTDVRIWCRMVFAGIRATEARDIKGTKIGPRDIREWDAIPVKTVSPCTECTEGGWACEHTGSPKQKRDSEPPSQGTRRGQKSHPRKKRRRSSNSSREEENHIDLEIQHLENRSPRSLKRLREANEDTAPQKRGRAVASRLQHFPRGINSTLDKVVPPLELGQEKDIAGPRTPIDYALPGDEGLVEIRNELDGLKRKVDEFDTLRDRWAALRREAAEKVNIFQEEMAALFDRLP</sequence>
<feature type="compositionally biased region" description="Acidic residues" evidence="1">
    <location>
        <begin position="298"/>
        <end position="308"/>
    </location>
</feature>
<reference evidence="3" key="1">
    <citation type="journal article" date="2017" name="Nat. Ecol. Evol.">
        <title>Genome expansion and lineage-specific genetic innovations in the forest pathogenic fungi Armillaria.</title>
        <authorList>
            <person name="Sipos G."/>
            <person name="Prasanna A.N."/>
            <person name="Walter M.C."/>
            <person name="O'Connor E."/>
            <person name="Balint B."/>
            <person name="Krizsan K."/>
            <person name="Kiss B."/>
            <person name="Hess J."/>
            <person name="Varga T."/>
            <person name="Slot J."/>
            <person name="Riley R."/>
            <person name="Boka B."/>
            <person name="Rigling D."/>
            <person name="Barry K."/>
            <person name="Lee J."/>
            <person name="Mihaltcheva S."/>
            <person name="LaButti K."/>
            <person name="Lipzen A."/>
            <person name="Waldron R."/>
            <person name="Moloney N.M."/>
            <person name="Sperisen C."/>
            <person name="Kredics L."/>
            <person name="Vagvoelgyi C."/>
            <person name="Patrignani A."/>
            <person name="Fitzpatrick D."/>
            <person name="Nagy I."/>
            <person name="Doyle S."/>
            <person name="Anderson J.B."/>
            <person name="Grigoriev I.V."/>
            <person name="Gueldener U."/>
            <person name="Muensterkoetter M."/>
            <person name="Nagy L.G."/>
        </authorList>
    </citation>
    <scope>NUCLEOTIDE SEQUENCE [LARGE SCALE GENOMIC DNA]</scope>
    <source>
        <strain evidence="3">C18/9</strain>
    </source>
</reference>
<proteinExistence type="predicted"/>